<evidence type="ECO:0000313" key="9">
    <source>
        <dbReference type="EMBL" id="EHO42441.1"/>
    </source>
</evidence>
<evidence type="ECO:0000313" key="10">
    <source>
        <dbReference type="Proteomes" id="UP000004671"/>
    </source>
</evidence>
<dbReference type="SUPFAM" id="SSF103481">
    <property type="entry name" value="Multidrug resistance efflux transporter EmrE"/>
    <property type="match status" value="2"/>
</dbReference>
<keyword evidence="3 6" id="KW-0812">Transmembrane</keyword>
<feature type="transmembrane region" description="Helical" evidence="6">
    <location>
        <begin position="68"/>
        <end position="88"/>
    </location>
</feature>
<dbReference type="AlphaFoldDB" id="H1XRG0"/>
<feature type="transmembrane region" description="Helical" evidence="6">
    <location>
        <begin position="269"/>
        <end position="287"/>
    </location>
</feature>
<evidence type="ECO:0000256" key="1">
    <source>
        <dbReference type="ARBA" id="ARBA00004141"/>
    </source>
</evidence>
<feature type="domain" description="EamA" evidence="7">
    <location>
        <begin position="151"/>
        <end position="285"/>
    </location>
</feature>
<dbReference type="InterPro" id="IPR037185">
    <property type="entry name" value="EmrE-like"/>
</dbReference>
<dbReference type="HOGENOM" id="CLU_949312_0_0_0"/>
<dbReference type="PaxDb" id="880073-Calab_2834"/>
<dbReference type="PANTHER" id="PTHR32322:SF2">
    <property type="entry name" value="EAMA DOMAIN-CONTAINING PROTEIN"/>
    <property type="match status" value="1"/>
</dbReference>
<evidence type="ECO:0000256" key="4">
    <source>
        <dbReference type="ARBA" id="ARBA00022989"/>
    </source>
</evidence>
<feature type="transmembrane region" description="Helical" evidence="6">
    <location>
        <begin position="242"/>
        <end position="263"/>
    </location>
</feature>
<feature type="transmembrane region" description="Helical" evidence="6">
    <location>
        <begin position="121"/>
        <end position="138"/>
    </location>
</feature>
<feature type="transmembrane region" description="Helical" evidence="6">
    <location>
        <begin position="7"/>
        <end position="24"/>
    </location>
</feature>
<dbReference type="Pfam" id="PF00892">
    <property type="entry name" value="EamA"/>
    <property type="match status" value="2"/>
</dbReference>
<feature type="transmembrane region" description="Helical" evidence="6">
    <location>
        <begin position="182"/>
        <end position="201"/>
    </location>
</feature>
<gene>
    <name evidence="8" type="ORF">Cabys_1686</name>
    <name evidence="9" type="ORF">Calab_2834</name>
</gene>
<keyword evidence="4 6" id="KW-1133">Transmembrane helix</keyword>
<dbReference type="GO" id="GO:0016020">
    <property type="term" value="C:membrane"/>
    <property type="evidence" value="ECO:0007669"/>
    <property type="project" value="UniProtKB-SubCell"/>
</dbReference>
<evidence type="ECO:0000256" key="5">
    <source>
        <dbReference type="ARBA" id="ARBA00023136"/>
    </source>
</evidence>
<evidence type="ECO:0000313" key="11">
    <source>
        <dbReference type="Proteomes" id="UP000183868"/>
    </source>
</evidence>
<proteinExistence type="inferred from homology"/>
<dbReference type="STRING" id="880073.Cabys_1686"/>
<reference evidence="9 10" key="1">
    <citation type="submission" date="2011-09" db="EMBL/GenBank/DDBJ databases">
        <title>The permanent draft genome of Caldithrix abyssi DSM 13497.</title>
        <authorList>
            <consortium name="US DOE Joint Genome Institute (JGI-PGF)"/>
            <person name="Lucas S."/>
            <person name="Han J."/>
            <person name="Lapidus A."/>
            <person name="Bruce D."/>
            <person name="Goodwin L."/>
            <person name="Pitluck S."/>
            <person name="Peters L."/>
            <person name="Kyrpides N."/>
            <person name="Mavromatis K."/>
            <person name="Ivanova N."/>
            <person name="Mikhailova N."/>
            <person name="Chertkov O."/>
            <person name="Detter J.C."/>
            <person name="Tapia R."/>
            <person name="Han C."/>
            <person name="Land M."/>
            <person name="Hauser L."/>
            <person name="Markowitz V."/>
            <person name="Cheng J.-F."/>
            <person name="Hugenholtz P."/>
            <person name="Woyke T."/>
            <person name="Wu D."/>
            <person name="Spring S."/>
            <person name="Brambilla E."/>
            <person name="Klenk H.-P."/>
            <person name="Eisen J.A."/>
        </authorList>
    </citation>
    <scope>NUCLEOTIDE SEQUENCE [LARGE SCALE GENOMIC DNA]</scope>
    <source>
        <strain evidence="9 10">DSM 13497</strain>
    </source>
</reference>
<feature type="transmembrane region" description="Helical" evidence="6">
    <location>
        <begin position="213"/>
        <end position="235"/>
    </location>
</feature>
<dbReference type="KEGG" id="caby:Cabys_1686"/>
<dbReference type="InterPro" id="IPR050638">
    <property type="entry name" value="AA-Vitamin_Transporters"/>
</dbReference>
<reference evidence="8 11" key="2">
    <citation type="submission" date="2016-11" db="EMBL/GenBank/DDBJ databases">
        <title>Genomic analysis of Caldithrix abyssi and proposal of a novel bacterial phylum Caldithrichaeota.</title>
        <authorList>
            <person name="Kublanov I."/>
            <person name="Sigalova O."/>
            <person name="Gavrilov S."/>
            <person name="Lebedinsky A."/>
            <person name="Ivanova N."/>
            <person name="Daum C."/>
            <person name="Reddy T."/>
            <person name="Klenk H.P."/>
            <person name="Goker M."/>
            <person name="Reva O."/>
            <person name="Miroshnichenko M."/>
            <person name="Kyprides N."/>
            <person name="Woyke T."/>
            <person name="Gelfand M."/>
        </authorList>
    </citation>
    <scope>NUCLEOTIDE SEQUENCE [LARGE SCALE GENOMIC DNA]</scope>
    <source>
        <strain evidence="8 11">LF13</strain>
    </source>
</reference>
<feature type="domain" description="EamA" evidence="7">
    <location>
        <begin position="5"/>
        <end position="138"/>
    </location>
</feature>
<organism evidence="9 10">
    <name type="scientific">Caldithrix abyssi DSM 13497</name>
    <dbReference type="NCBI Taxonomy" id="880073"/>
    <lineage>
        <taxon>Bacteria</taxon>
        <taxon>Pseudomonadati</taxon>
        <taxon>Calditrichota</taxon>
        <taxon>Calditrichia</taxon>
        <taxon>Calditrichales</taxon>
        <taxon>Calditrichaceae</taxon>
        <taxon>Caldithrix</taxon>
    </lineage>
</organism>
<dbReference type="EMBL" id="CM001402">
    <property type="protein sequence ID" value="EHO42441.1"/>
    <property type="molecule type" value="Genomic_DNA"/>
</dbReference>
<feature type="transmembrane region" description="Helical" evidence="6">
    <location>
        <begin position="36"/>
        <end position="56"/>
    </location>
</feature>
<dbReference type="OrthoDB" id="7541381at2"/>
<dbReference type="InParanoid" id="H1XRG0"/>
<accession>H1XRG0</accession>
<evidence type="ECO:0000313" key="8">
    <source>
        <dbReference type="EMBL" id="APF18435.1"/>
    </source>
</evidence>
<protein>
    <submittedName>
        <fullName evidence="8">Putative membrane protein</fullName>
    </submittedName>
</protein>
<dbReference type="RefSeq" id="WP_006929780.1">
    <property type="nucleotide sequence ID" value="NZ_CM001402.1"/>
</dbReference>
<dbReference type="EMBL" id="CP018099">
    <property type="protein sequence ID" value="APF18435.1"/>
    <property type="molecule type" value="Genomic_DNA"/>
</dbReference>
<dbReference type="eggNOG" id="COG0697">
    <property type="taxonomic scope" value="Bacteria"/>
</dbReference>
<name>H1XRG0_CALAY</name>
<dbReference type="InterPro" id="IPR000620">
    <property type="entry name" value="EamA_dom"/>
</dbReference>
<evidence type="ECO:0000256" key="6">
    <source>
        <dbReference type="SAM" id="Phobius"/>
    </source>
</evidence>
<dbReference type="Gene3D" id="1.10.3730.20">
    <property type="match status" value="1"/>
</dbReference>
<evidence type="ECO:0000256" key="3">
    <source>
        <dbReference type="ARBA" id="ARBA00022692"/>
    </source>
</evidence>
<feature type="transmembrane region" description="Helical" evidence="6">
    <location>
        <begin position="94"/>
        <end position="114"/>
    </location>
</feature>
<evidence type="ECO:0000259" key="7">
    <source>
        <dbReference type="Pfam" id="PF00892"/>
    </source>
</evidence>
<comment type="subcellular location">
    <subcellularLocation>
        <location evidence="1">Membrane</location>
        <topology evidence="1">Multi-pass membrane protein</topology>
    </subcellularLocation>
</comment>
<dbReference type="PANTHER" id="PTHR32322">
    <property type="entry name" value="INNER MEMBRANE TRANSPORTER"/>
    <property type="match status" value="1"/>
</dbReference>
<keyword evidence="5 6" id="KW-0472">Membrane</keyword>
<keyword evidence="10" id="KW-1185">Reference proteome</keyword>
<dbReference type="Proteomes" id="UP000004671">
    <property type="component" value="Chromosome"/>
</dbReference>
<sequence>MKKRPWLLYAIITTTFWGVWGALIEIPEKAGFPATLGYSVWALTMIIPATIALSLVGWKLESDRKSIFLGLVIGFTGAGGQLILFQALRSGPAYLVFPFISLSPVVTILLSYIFLKERASVRGWLGIVLALIAIPLLSYQSATNNGDSGYLWIVLSLIVFLAWGFQAYVMKFANKTMKAESIFFYMTLTGILLIPVALLMTDFSQPINWGFKGPYLTAMIQILNSIGALMLVFAFRYGKAMIVSPMTNALAPVITIVISLIIYQVIPQPVIIAGMVLAIVSAFLLAIEEE</sequence>
<dbReference type="Proteomes" id="UP000183868">
    <property type="component" value="Chromosome"/>
</dbReference>
<feature type="transmembrane region" description="Helical" evidence="6">
    <location>
        <begin position="150"/>
        <end position="170"/>
    </location>
</feature>
<evidence type="ECO:0000256" key="2">
    <source>
        <dbReference type="ARBA" id="ARBA00007362"/>
    </source>
</evidence>
<comment type="similarity">
    <text evidence="2">Belongs to the EamA transporter family.</text>
</comment>